<comment type="caution">
    <text evidence="1">The sequence shown here is derived from an EMBL/GenBank/DDBJ whole genome shotgun (WGS) entry which is preliminary data.</text>
</comment>
<dbReference type="AlphaFoldDB" id="A0AB36R3N1"/>
<proteinExistence type="predicted"/>
<dbReference type="EMBL" id="NPKI01000033">
    <property type="protein sequence ID" value="PAP99237.1"/>
    <property type="molecule type" value="Genomic_DNA"/>
</dbReference>
<gene>
    <name evidence="1" type="ORF">CIT25_25805</name>
</gene>
<accession>A0AB36R3N1</accession>
<sequence>MFVSFVRDLLGSYPNPDEPQPRGPWDPIIFAALQRMAWFGPHPEPWHSLFHVIAQRHPELWDILGGPLVRAALNPQPLPPRIAFAAALADGLIERAASAQEIADWLPQQGEQRGIIIVSGRLLQYVDDLCGNGLRLKFPKPVPPPPWWQEQLSGADLAVMGVRFESAAAQVVNEALGGAFRQAGVKLIQTGLSKFQ</sequence>
<evidence type="ECO:0000313" key="1">
    <source>
        <dbReference type="EMBL" id="PAP99237.1"/>
    </source>
</evidence>
<protein>
    <submittedName>
        <fullName evidence="1">Uncharacterized protein</fullName>
    </submittedName>
</protein>
<dbReference type="Proteomes" id="UP000216215">
    <property type="component" value="Unassembled WGS sequence"/>
</dbReference>
<name>A0AB36R3N1_9HYPH</name>
<evidence type="ECO:0000313" key="2">
    <source>
        <dbReference type="Proteomes" id="UP000216215"/>
    </source>
</evidence>
<organism evidence="1 2">
    <name type="scientific">Mesorhizobium mediterraneum</name>
    <dbReference type="NCBI Taxonomy" id="43617"/>
    <lineage>
        <taxon>Bacteria</taxon>
        <taxon>Pseudomonadati</taxon>
        <taxon>Pseudomonadota</taxon>
        <taxon>Alphaproteobacteria</taxon>
        <taxon>Hyphomicrobiales</taxon>
        <taxon>Phyllobacteriaceae</taxon>
        <taxon>Mesorhizobium</taxon>
    </lineage>
</organism>
<reference evidence="2" key="1">
    <citation type="submission" date="2017-08" db="EMBL/GenBank/DDBJ databases">
        <title>Mesorhizobium wenxinae sp. nov., a novel rhizobial species isolated from root nodules of chickpea (Cicer arietinum L.).</title>
        <authorList>
            <person name="Zhang J."/>
        </authorList>
    </citation>
    <scope>NUCLEOTIDE SEQUENCE [LARGE SCALE GENOMIC DNA]</scope>
    <source>
        <strain evidence="2">USDA 3392</strain>
    </source>
</reference>
<keyword evidence="2" id="KW-1185">Reference proteome</keyword>